<evidence type="ECO:0000313" key="3">
    <source>
        <dbReference type="Proteomes" id="UP000589626"/>
    </source>
</evidence>
<dbReference type="GO" id="GO:0008270">
    <property type="term" value="F:zinc ion binding"/>
    <property type="evidence" value="ECO:0007669"/>
    <property type="project" value="InterPro"/>
</dbReference>
<evidence type="ECO:0000256" key="1">
    <source>
        <dbReference type="ARBA" id="ARBA00007031"/>
    </source>
</evidence>
<dbReference type="InterPro" id="IPR008807">
    <property type="entry name" value="ROS_MUCR"/>
</dbReference>
<dbReference type="EMBL" id="JACHWR010000001">
    <property type="protein sequence ID" value="MBB3041240.1"/>
    <property type="molecule type" value="Genomic_DNA"/>
</dbReference>
<dbReference type="InterPro" id="IPR041920">
    <property type="entry name" value="ROS/MUCR_sf"/>
</dbReference>
<accession>A0A7W4Z179</accession>
<dbReference type="Pfam" id="PF05443">
    <property type="entry name" value="ROS_MUCR"/>
    <property type="match status" value="1"/>
</dbReference>
<protein>
    <submittedName>
        <fullName evidence="2">Transcriptional regulator with XRE-family HTH domain</fullName>
    </submittedName>
</protein>
<dbReference type="RefSeq" id="WP_221199510.1">
    <property type="nucleotide sequence ID" value="NZ_JACHWR010000001.1"/>
</dbReference>
<comment type="similarity">
    <text evidence="1">Belongs to the ros/MucR family.</text>
</comment>
<evidence type="ECO:0000313" key="2">
    <source>
        <dbReference type="EMBL" id="MBB3041240.1"/>
    </source>
</evidence>
<dbReference type="Proteomes" id="UP000589626">
    <property type="component" value="Unassembled WGS sequence"/>
</dbReference>
<comment type="caution">
    <text evidence="2">The sequence shown here is derived from an EMBL/GenBank/DDBJ whole genome shotgun (WGS) entry which is preliminary data.</text>
</comment>
<gene>
    <name evidence="2" type="ORF">FHU40_001041</name>
</gene>
<dbReference type="GO" id="GO:0003677">
    <property type="term" value="F:DNA binding"/>
    <property type="evidence" value="ECO:0007669"/>
    <property type="project" value="InterPro"/>
</dbReference>
<name>A0A7W4Z179_9ACTN</name>
<proteinExistence type="inferred from homology"/>
<dbReference type="AlphaFoldDB" id="A0A7W4Z179"/>
<organism evidence="2 3">
    <name type="scientific">Nocardioides soli</name>
    <dbReference type="NCBI Taxonomy" id="1036020"/>
    <lineage>
        <taxon>Bacteria</taxon>
        <taxon>Bacillati</taxon>
        <taxon>Actinomycetota</taxon>
        <taxon>Actinomycetes</taxon>
        <taxon>Propionibacteriales</taxon>
        <taxon>Nocardioidaceae</taxon>
        <taxon>Nocardioides</taxon>
    </lineage>
</organism>
<dbReference type="GO" id="GO:0006355">
    <property type="term" value="P:regulation of DNA-templated transcription"/>
    <property type="evidence" value="ECO:0007669"/>
    <property type="project" value="InterPro"/>
</dbReference>
<keyword evidence="3" id="KW-1185">Reference proteome</keyword>
<sequence length="434" mass="47103">MSAAEDGESKQDRPALVSLRQAAELTGHTDGAFRVSMRAHPDRWPKPVTRQRVDGAKKPSFLYDRAELLAAAAQVLGPPRDRRPRWSEEELRLVRDLRLSVEQVALRLPGRSERAVGNLRSRLGVRGARRKDAAAPAAPTVRPRRASLERAAWVIVRAQAGVPRGEIASEFGISRSRVSQIVAGGRPVLVTRAEAAAELGYSVSSLATLMNRHPERWPTPVAHRPAGNGRGRVYLWVLDELRAAAGVVEARSTRIGAGSTVSDGDGLIPCLECGDGRRFRHLGTHLSRAHGVTAAEYRAAHGLPATAALAADVTRLRSQEIGRERHAAGELGHLKPWQGPERLREMAVPGIDASAGSRNEQHVRANRRPGQERAVRRMVAARVAKLDEAARQAGYRDLDDGIQQTTHLNAAAAGRAIGVSAQTVRRRRADLGRA</sequence>
<dbReference type="Gene3D" id="1.10.10.1550">
    <property type="entry name" value="ROS/MUCR transcriptional regulator protein"/>
    <property type="match status" value="1"/>
</dbReference>
<reference evidence="2 3" key="1">
    <citation type="submission" date="2020-08" db="EMBL/GenBank/DDBJ databases">
        <title>Sequencing the genomes of 1000 actinobacteria strains.</title>
        <authorList>
            <person name="Klenk H.-P."/>
        </authorList>
    </citation>
    <scope>NUCLEOTIDE SEQUENCE [LARGE SCALE GENOMIC DNA]</scope>
    <source>
        <strain evidence="2 3">DSM 105498</strain>
    </source>
</reference>